<keyword evidence="6" id="KW-0975">Bacterial flagellum</keyword>
<feature type="domain" description="Flagellar basal-body/hook protein C-terminal" evidence="8">
    <location>
        <begin position="669"/>
        <end position="707"/>
    </location>
</feature>
<evidence type="ECO:0000256" key="2">
    <source>
        <dbReference type="ARBA" id="ARBA00004613"/>
    </source>
</evidence>
<evidence type="ECO:0000256" key="4">
    <source>
        <dbReference type="ARBA" id="ARBA00016244"/>
    </source>
</evidence>
<evidence type="ECO:0000256" key="1">
    <source>
        <dbReference type="ARBA" id="ARBA00004365"/>
    </source>
</evidence>
<comment type="subcellular location">
    <subcellularLocation>
        <location evidence="1">Bacterial flagellum</location>
    </subcellularLocation>
    <subcellularLocation>
        <location evidence="2">Secreted</location>
    </subcellularLocation>
</comment>
<dbReference type="InterPro" id="IPR053927">
    <property type="entry name" value="FlgK_helical"/>
</dbReference>
<feature type="domain" description="Flagellar hook-associated protein FlgK helical" evidence="9">
    <location>
        <begin position="87"/>
        <end position="329"/>
    </location>
</feature>
<dbReference type="EMBL" id="JAATNW010000003">
    <property type="protein sequence ID" value="NMH59673.1"/>
    <property type="molecule type" value="Genomic_DNA"/>
</dbReference>
<dbReference type="NCBIfam" id="TIGR02492">
    <property type="entry name" value="flgK_ends"/>
    <property type="match status" value="1"/>
</dbReference>
<keyword evidence="11" id="KW-1185">Reference proteome</keyword>
<dbReference type="InterPro" id="IPR002371">
    <property type="entry name" value="FlgK"/>
</dbReference>
<dbReference type="InterPro" id="IPR010930">
    <property type="entry name" value="Flg_bb/hook_C_dom"/>
</dbReference>
<dbReference type="PANTHER" id="PTHR30033:SF1">
    <property type="entry name" value="FLAGELLAR HOOK-ASSOCIATED PROTEIN 1"/>
    <property type="match status" value="1"/>
</dbReference>
<evidence type="ECO:0000259" key="7">
    <source>
        <dbReference type="Pfam" id="PF00460"/>
    </source>
</evidence>
<feature type="domain" description="Flagellar basal body rod protein N-terminal" evidence="7">
    <location>
        <begin position="9"/>
        <end position="37"/>
    </location>
</feature>
<dbReference type="PANTHER" id="PTHR30033">
    <property type="entry name" value="FLAGELLAR HOOK-ASSOCIATED PROTEIN 1"/>
    <property type="match status" value="1"/>
</dbReference>
<evidence type="ECO:0000259" key="9">
    <source>
        <dbReference type="Pfam" id="PF22638"/>
    </source>
</evidence>
<evidence type="ECO:0000256" key="3">
    <source>
        <dbReference type="ARBA" id="ARBA00009677"/>
    </source>
</evidence>
<gene>
    <name evidence="10" type="primary">flgK</name>
    <name evidence="10" type="ORF">HCJ96_06565</name>
</gene>
<dbReference type="RefSeq" id="WP_169210231.1">
    <property type="nucleotide sequence ID" value="NZ_JAATNW010000003.1"/>
</dbReference>
<dbReference type="InterPro" id="IPR001444">
    <property type="entry name" value="Flag_bb_rod_N"/>
</dbReference>
<dbReference type="Pfam" id="PF06429">
    <property type="entry name" value="Flg_bbr_C"/>
    <property type="match status" value="1"/>
</dbReference>
<dbReference type="Pfam" id="PF22638">
    <property type="entry name" value="FlgK_D1"/>
    <property type="match status" value="1"/>
</dbReference>
<protein>
    <recommendedName>
        <fullName evidence="4">Flagellar hook-associated protein 1</fullName>
    </recommendedName>
</protein>
<keyword evidence="10" id="KW-0969">Cilium</keyword>
<name>A0ABX1QZL8_9ALTE</name>
<keyword evidence="5" id="KW-0964">Secreted</keyword>
<organism evidence="10 11">
    <name type="scientific">Alteromonas ponticola</name>
    <dbReference type="NCBI Taxonomy" id="2720613"/>
    <lineage>
        <taxon>Bacteria</taxon>
        <taxon>Pseudomonadati</taxon>
        <taxon>Pseudomonadota</taxon>
        <taxon>Gammaproteobacteria</taxon>
        <taxon>Alteromonadales</taxon>
        <taxon>Alteromonadaceae</taxon>
        <taxon>Alteromonas/Salinimonas group</taxon>
        <taxon>Alteromonas</taxon>
    </lineage>
</organism>
<dbReference type="PRINTS" id="PR01005">
    <property type="entry name" value="FLGHOOKAP1"/>
</dbReference>
<comment type="similarity">
    <text evidence="3">Belongs to the flagella basal body rod proteins family.</text>
</comment>
<evidence type="ECO:0000313" key="11">
    <source>
        <dbReference type="Proteomes" id="UP000709336"/>
    </source>
</evidence>
<proteinExistence type="inferred from homology"/>
<evidence type="ECO:0000259" key="8">
    <source>
        <dbReference type="Pfam" id="PF06429"/>
    </source>
</evidence>
<dbReference type="Proteomes" id="UP000709336">
    <property type="component" value="Unassembled WGS sequence"/>
</dbReference>
<reference evidence="10 11" key="1">
    <citation type="submission" date="2020-03" db="EMBL/GenBank/DDBJ databases">
        <title>Alteromonas ponticola sp. nov., isolated from seawater.</title>
        <authorList>
            <person name="Yoon J.-H."/>
            <person name="Kim Y.-O."/>
        </authorList>
    </citation>
    <scope>NUCLEOTIDE SEQUENCE [LARGE SCALE GENOMIC DNA]</scope>
    <source>
        <strain evidence="10 11">MYP5</strain>
    </source>
</reference>
<dbReference type="SUPFAM" id="SSF64518">
    <property type="entry name" value="Phase 1 flagellin"/>
    <property type="match status" value="1"/>
</dbReference>
<evidence type="ECO:0000256" key="5">
    <source>
        <dbReference type="ARBA" id="ARBA00022525"/>
    </source>
</evidence>
<comment type="caution">
    <text evidence="10">The sequence shown here is derived from an EMBL/GenBank/DDBJ whole genome shotgun (WGS) entry which is preliminary data.</text>
</comment>
<keyword evidence="10" id="KW-0282">Flagellum</keyword>
<accession>A0ABX1QZL8</accession>
<dbReference type="Pfam" id="PF00460">
    <property type="entry name" value="Flg_bb_rod"/>
    <property type="match status" value="1"/>
</dbReference>
<evidence type="ECO:0000256" key="6">
    <source>
        <dbReference type="ARBA" id="ARBA00023143"/>
    </source>
</evidence>
<keyword evidence="10" id="KW-0966">Cell projection</keyword>
<sequence length="710" mass="75114">MVRPVDMFNIAKSGINASSTLLQTTSKNIANVNTEGYVRERTTFEGGIVGGVGEPTTERVIDVFAQNQLRRDITKVGEFEVYQQKASAIDNLLASDANSIAQGLSAFFGSLQTAADDPSNLSSRELVLAQGRDVLRRFGTVSDFLEQKEKEVNLEFTSMVNRANDLIKNIGELNNAIQVAGGDFGSAREPTTLMNQRDKSIEELAELMAIEVSDSKSEPGSVNINLKTGESLILDDGSFNLIEISTDADLGRKQLQLSTEFSGDKKDTKINLGETSLGGQIGGLFRYRDEILAPTQRDIGQMALAFADAVNSQNKLGMDLDFQLGGDIFNLPEFVGVNYPGTPDGLPVTGRVTPGSGELVTDADYKVTVTSVSGGVPDEVRLELLNADGTPKLDASGSPVIYPGISVGAGFSELPAGLEIDFEATGGYSVGNEFLFQPAKYAAADIELATDRPQDLAFASPIRVQPDSDNLGTATVKQVTVTNTTVDPSLGDEASAFDGSGGIHGVAGSPSATVGAPAEIQFTSPTDYRVLDSAGNVITNVSGITDYDNLLSQAEASGATPPWPASFSALDDYPGYDLSLAGSPRAGDSFALSYNTNGVNDNTNALEMINLQDEKLVQVSSDASNEPRTLFDAFSSVVGNVGEKAASADISLEAAEAMKSQSQEWFDSVSGVSLDEEAANLVRFQQSYAAAARILTTAQQMFDTILSAAR</sequence>
<evidence type="ECO:0000313" key="10">
    <source>
        <dbReference type="EMBL" id="NMH59673.1"/>
    </source>
</evidence>